<evidence type="ECO:0000313" key="2">
    <source>
        <dbReference type="EMBL" id="RMJ08660.1"/>
    </source>
</evidence>
<evidence type="ECO:0000256" key="1">
    <source>
        <dbReference type="SAM" id="MobiDB-lite"/>
    </source>
</evidence>
<proteinExistence type="predicted"/>
<name>A0A3M2RTM0_9HYPO</name>
<dbReference type="EMBL" id="NKUJ01000276">
    <property type="protein sequence ID" value="RMJ08660.1"/>
    <property type="molecule type" value="Genomic_DNA"/>
</dbReference>
<protein>
    <submittedName>
        <fullName evidence="2">Uncharacterized protein</fullName>
    </submittedName>
</protein>
<dbReference type="AlphaFoldDB" id="A0A3M2RTM0"/>
<sequence length="97" mass="10995">MFLRPIHTPGYQFHLGIFLRAKNNNEDCFREPLLTNSEPSNPRVINPPPGPTSAVAKTSILNGSQRDSVQSRCPRMPLDTVVRKWHGSFRVFEVCMS</sequence>
<keyword evidence="3" id="KW-1185">Reference proteome</keyword>
<organism evidence="2 3">
    <name type="scientific">Fusarium kuroshium</name>
    <dbReference type="NCBI Taxonomy" id="2010991"/>
    <lineage>
        <taxon>Eukaryota</taxon>
        <taxon>Fungi</taxon>
        <taxon>Dikarya</taxon>
        <taxon>Ascomycota</taxon>
        <taxon>Pezizomycotina</taxon>
        <taxon>Sordariomycetes</taxon>
        <taxon>Hypocreomycetidae</taxon>
        <taxon>Hypocreales</taxon>
        <taxon>Nectriaceae</taxon>
        <taxon>Fusarium</taxon>
        <taxon>Fusarium solani species complex</taxon>
    </lineage>
</organism>
<evidence type="ECO:0000313" key="3">
    <source>
        <dbReference type="Proteomes" id="UP000277212"/>
    </source>
</evidence>
<feature type="region of interest" description="Disordered" evidence="1">
    <location>
        <begin position="32"/>
        <end position="56"/>
    </location>
</feature>
<comment type="caution">
    <text evidence="2">The sequence shown here is derived from an EMBL/GenBank/DDBJ whole genome shotgun (WGS) entry which is preliminary data.</text>
</comment>
<gene>
    <name evidence="2" type="ORF">CDV36_011715</name>
</gene>
<dbReference type="Proteomes" id="UP000277212">
    <property type="component" value="Unassembled WGS sequence"/>
</dbReference>
<accession>A0A3M2RTM0</accession>
<reference evidence="2 3" key="1">
    <citation type="submission" date="2017-06" db="EMBL/GenBank/DDBJ databases">
        <title>Comparative genomic analysis of Ambrosia Fusariam Clade fungi.</title>
        <authorList>
            <person name="Stajich J.E."/>
            <person name="Carrillo J."/>
            <person name="Kijimoto T."/>
            <person name="Eskalen A."/>
            <person name="O'Donnell K."/>
            <person name="Kasson M."/>
        </authorList>
    </citation>
    <scope>NUCLEOTIDE SEQUENCE [LARGE SCALE GENOMIC DNA]</scope>
    <source>
        <strain evidence="2">UCR3666</strain>
    </source>
</reference>